<keyword evidence="1" id="KW-0812">Transmembrane</keyword>
<reference evidence="4 5" key="1">
    <citation type="submission" date="2017-07" db="EMBL/GenBank/DDBJ databases">
        <title>Leptospira spp. isolated from tropical soils.</title>
        <authorList>
            <person name="Thibeaux R."/>
            <person name="Iraola G."/>
            <person name="Ferres I."/>
            <person name="Bierque E."/>
            <person name="Girault D."/>
            <person name="Soupe-Gilbert M.-E."/>
            <person name="Picardeau M."/>
            <person name="Goarant C."/>
        </authorList>
    </citation>
    <scope>NUCLEOTIDE SEQUENCE [LARGE SCALE GENOMIC DNA]</scope>
    <source>
        <strain evidence="2 5">FH2-B-C1</strain>
        <strain evidence="3 4">FH2-B-D1</strain>
    </source>
</reference>
<evidence type="ECO:0000256" key="1">
    <source>
        <dbReference type="SAM" id="Phobius"/>
    </source>
</evidence>
<organism evidence="2 5">
    <name type="scientific">Leptospira adleri</name>
    <dbReference type="NCBI Taxonomy" id="2023186"/>
    <lineage>
        <taxon>Bacteria</taxon>
        <taxon>Pseudomonadati</taxon>
        <taxon>Spirochaetota</taxon>
        <taxon>Spirochaetia</taxon>
        <taxon>Leptospirales</taxon>
        <taxon>Leptospiraceae</taxon>
        <taxon>Leptospira</taxon>
    </lineage>
</organism>
<comment type="caution">
    <text evidence="2">The sequence shown here is derived from an EMBL/GenBank/DDBJ whole genome shotgun (WGS) entry which is preliminary data.</text>
</comment>
<protein>
    <submittedName>
        <fullName evidence="2">Uncharacterized protein</fullName>
    </submittedName>
</protein>
<evidence type="ECO:0000313" key="3">
    <source>
        <dbReference type="EMBL" id="PJZ61613.1"/>
    </source>
</evidence>
<dbReference type="EMBL" id="NPDU01000029">
    <property type="protein sequence ID" value="PJZ61613.1"/>
    <property type="molecule type" value="Genomic_DNA"/>
</dbReference>
<proteinExistence type="predicted"/>
<gene>
    <name evidence="3" type="ORF">CH376_12575</name>
    <name evidence="2" type="ORF">CH380_21165</name>
</gene>
<keyword evidence="1" id="KW-0472">Membrane</keyword>
<sequence length="146" mass="17094">MEGGMITNTENVLLSALREGLQSIPSRMERITTMRAGQFTFWGAQISHLIHFSNLIKFLILFILFFACSWIIAKEVKGKKSNEPIVDFESIEKSKVCNNKLDQCLSDCLRKYPHWRDFRQSRCRDYCMLDYKNKCDAPVYIKSNRI</sequence>
<evidence type="ECO:0000313" key="5">
    <source>
        <dbReference type="Proteomes" id="UP000232188"/>
    </source>
</evidence>
<dbReference type="Proteomes" id="UP000232149">
    <property type="component" value="Unassembled WGS sequence"/>
</dbReference>
<accession>A0A2M9YIA0</accession>
<feature type="transmembrane region" description="Helical" evidence="1">
    <location>
        <begin position="55"/>
        <end position="73"/>
    </location>
</feature>
<name>A0A2M9YIA0_9LEPT</name>
<evidence type="ECO:0000313" key="4">
    <source>
        <dbReference type="Proteomes" id="UP000232149"/>
    </source>
</evidence>
<dbReference type="EMBL" id="NPDV01000033">
    <property type="protein sequence ID" value="PJZ51234.1"/>
    <property type="molecule type" value="Genomic_DNA"/>
</dbReference>
<keyword evidence="4" id="KW-1185">Reference proteome</keyword>
<evidence type="ECO:0000313" key="2">
    <source>
        <dbReference type="EMBL" id="PJZ51234.1"/>
    </source>
</evidence>
<dbReference type="Proteomes" id="UP000232188">
    <property type="component" value="Unassembled WGS sequence"/>
</dbReference>
<keyword evidence="1" id="KW-1133">Transmembrane helix</keyword>
<dbReference type="AlphaFoldDB" id="A0A2M9YIA0"/>